<reference evidence="1 2" key="1">
    <citation type="submission" date="2020-08" db="EMBL/GenBank/DDBJ databases">
        <title>Genome sequence of Diaphorobacter ruginosibacter DSM 27467T.</title>
        <authorList>
            <person name="Hyun D.-W."/>
            <person name="Bae J.-W."/>
        </authorList>
    </citation>
    <scope>NUCLEOTIDE SEQUENCE [LARGE SCALE GENOMIC DNA]</scope>
    <source>
        <strain evidence="1 2">DSM 27467</strain>
    </source>
</reference>
<evidence type="ECO:0000313" key="2">
    <source>
        <dbReference type="Proteomes" id="UP000515811"/>
    </source>
</evidence>
<dbReference type="EMBL" id="CP060714">
    <property type="protein sequence ID" value="QNN55460.1"/>
    <property type="molecule type" value="Genomic_DNA"/>
</dbReference>
<dbReference type="AlphaFoldDB" id="A0A7G9RIN5"/>
<name>A0A7G9RIN5_9BURK</name>
<gene>
    <name evidence="1" type="ORF">H9K76_12345</name>
</gene>
<dbReference type="RefSeq" id="WP_187595733.1">
    <property type="nucleotide sequence ID" value="NZ_CP060714.1"/>
</dbReference>
<keyword evidence="2" id="KW-1185">Reference proteome</keyword>
<accession>A0A7G9RIN5</accession>
<proteinExistence type="predicted"/>
<dbReference type="Proteomes" id="UP000515811">
    <property type="component" value="Chromosome"/>
</dbReference>
<dbReference type="KEGG" id="drg:H9K76_12345"/>
<sequence>MMNPPDNSTLEFSTRLALHEAVLAQLVALVMRAQGDPEGQLASFEQALVESMGTIGRSDKQDFSLDQAVWMREQHAYGRQLASEFAAMVAAYMPHKG</sequence>
<protein>
    <submittedName>
        <fullName evidence="1">Uncharacterized protein</fullName>
    </submittedName>
</protein>
<evidence type="ECO:0000313" key="1">
    <source>
        <dbReference type="EMBL" id="QNN55460.1"/>
    </source>
</evidence>
<organism evidence="1 2">
    <name type="scientific">Diaphorobacter ruginosibacter</name>
    <dbReference type="NCBI Taxonomy" id="1715720"/>
    <lineage>
        <taxon>Bacteria</taxon>
        <taxon>Pseudomonadati</taxon>
        <taxon>Pseudomonadota</taxon>
        <taxon>Betaproteobacteria</taxon>
        <taxon>Burkholderiales</taxon>
        <taxon>Comamonadaceae</taxon>
        <taxon>Diaphorobacter</taxon>
    </lineage>
</organism>